<keyword evidence="2" id="KW-1185">Reference proteome</keyword>
<sequence>MKTAKTDAQCLWNMKSTTKQPLMHACSPTVSCSRPHHGTHTRRANLNTSQASASTLRYCDALGHSTTRIQASLRGASSGLLVPSVTLEVMEKWYKEFLSIYNLSEHAGGEGRRVHSSKVGKELQDMRKIVKWAGKIG</sequence>
<comment type="caution">
    <text evidence="1">The sequence shown here is derived from an EMBL/GenBank/DDBJ whole genome shotgun (WGS) entry which is preliminary data.</text>
</comment>
<dbReference type="Proteomes" id="UP000324222">
    <property type="component" value="Unassembled WGS sequence"/>
</dbReference>
<dbReference type="AlphaFoldDB" id="A0A5B7IT98"/>
<evidence type="ECO:0000313" key="1">
    <source>
        <dbReference type="EMBL" id="MPC83404.1"/>
    </source>
</evidence>
<gene>
    <name evidence="1" type="ORF">E2C01_078113</name>
</gene>
<protein>
    <submittedName>
        <fullName evidence="1">Uncharacterized protein</fullName>
    </submittedName>
</protein>
<dbReference type="EMBL" id="VSRR010062430">
    <property type="protein sequence ID" value="MPC83404.1"/>
    <property type="molecule type" value="Genomic_DNA"/>
</dbReference>
<evidence type="ECO:0000313" key="2">
    <source>
        <dbReference type="Proteomes" id="UP000324222"/>
    </source>
</evidence>
<accession>A0A5B7IT98</accession>
<reference evidence="1 2" key="1">
    <citation type="submission" date="2019-05" db="EMBL/GenBank/DDBJ databases">
        <title>Another draft genome of Portunus trituberculatus and its Hox gene families provides insights of decapod evolution.</title>
        <authorList>
            <person name="Jeong J.-H."/>
            <person name="Song I."/>
            <person name="Kim S."/>
            <person name="Choi T."/>
            <person name="Kim D."/>
            <person name="Ryu S."/>
            <person name="Kim W."/>
        </authorList>
    </citation>
    <scope>NUCLEOTIDE SEQUENCE [LARGE SCALE GENOMIC DNA]</scope>
    <source>
        <tissue evidence="1">Muscle</tissue>
    </source>
</reference>
<proteinExistence type="predicted"/>
<name>A0A5B7IT98_PORTR</name>
<organism evidence="1 2">
    <name type="scientific">Portunus trituberculatus</name>
    <name type="common">Swimming crab</name>
    <name type="synonym">Neptunus trituberculatus</name>
    <dbReference type="NCBI Taxonomy" id="210409"/>
    <lineage>
        <taxon>Eukaryota</taxon>
        <taxon>Metazoa</taxon>
        <taxon>Ecdysozoa</taxon>
        <taxon>Arthropoda</taxon>
        <taxon>Crustacea</taxon>
        <taxon>Multicrustacea</taxon>
        <taxon>Malacostraca</taxon>
        <taxon>Eumalacostraca</taxon>
        <taxon>Eucarida</taxon>
        <taxon>Decapoda</taxon>
        <taxon>Pleocyemata</taxon>
        <taxon>Brachyura</taxon>
        <taxon>Eubrachyura</taxon>
        <taxon>Portunoidea</taxon>
        <taxon>Portunidae</taxon>
        <taxon>Portuninae</taxon>
        <taxon>Portunus</taxon>
    </lineage>
</organism>